<dbReference type="InterPro" id="IPR011576">
    <property type="entry name" value="Pyridox_Oxase_N"/>
</dbReference>
<dbReference type="Gene3D" id="2.30.110.10">
    <property type="entry name" value="Electron Transport, Fmn-binding Protein, Chain A"/>
    <property type="match status" value="1"/>
</dbReference>
<keyword evidence="4" id="KW-1185">Reference proteome</keyword>
<keyword evidence="1" id="KW-0175">Coiled coil</keyword>
<dbReference type="Pfam" id="PF01243">
    <property type="entry name" value="PNPOx_N"/>
    <property type="match status" value="1"/>
</dbReference>
<organism evidence="3 4">
    <name type="scientific">Marinobacterium lutimaris</name>
    <dbReference type="NCBI Taxonomy" id="568106"/>
    <lineage>
        <taxon>Bacteria</taxon>
        <taxon>Pseudomonadati</taxon>
        <taxon>Pseudomonadota</taxon>
        <taxon>Gammaproteobacteria</taxon>
        <taxon>Oceanospirillales</taxon>
        <taxon>Oceanospirillaceae</taxon>
        <taxon>Marinobacterium</taxon>
    </lineage>
</organism>
<feature type="coiled-coil region" evidence="1">
    <location>
        <begin position="175"/>
        <end position="202"/>
    </location>
</feature>
<evidence type="ECO:0000259" key="2">
    <source>
        <dbReference type="Pfam" id="PF01243"/>
    </source>
</evidence>
<dbReference type="RefSeq" id="WP_104001725.1">
    <property type="nucleotide sequence ID" value="NZ_FNVQ01000001.1"/>
</dbReference>
<evidence type="ECO:0000313" key="4">
    <source>
        <dbReference type="Proteomes" id="UP000236745"/>
    </source>
</evidence>
<name>A0A1H5VKP3_9GAMM</name>
<dbReference type="PANTHER" id="PTHR42815">
    <property type="entry name" value="FAD-BINDING, PUTATIVE (AFU_ORTHOLOGUE AFUA_6G07600)-RELATED"/>
    <property type="match status" value="1"/>
</dbReference>
<feature type="domain" description="Pyridoxamine 5'-phosphate oxidase N-terminal" evidence="2">
    <location>
        <begin position="39"/>
        <end position="162"/>
    </location>
</feature>
<dbReference type="SUPFAM" id="SSF50475">
    <property type="entry name" value="FMN-binding split barrel"/>
    <property type="match status" value="1"/>
</dbReference>
<evidence type="ECO:0000313" key="3">
    <source>
        <dbReference type="EMBL" id="SEF87824.1"/>
    </source>
</evidence>
<dbReference type="InterPro" id="IPR012349">
    <property type="entry name" value="Split_barrel_FMN-bd"/>
</dbReference>
<dbReference type="OrthoDB" id="4258484at2"/>
<dbReference type="Proteomes" id="UP000236745">
    <property type="component" value="Unassembled WGS sequence"/>
</dbReference>
<dbReference type="AlphaFoldDB" id="A0A1H5VKP3"/>
<proteinExistence type="predicted"/>
<gene>
    <name evidence="3" type="ORF">SAMN05444390_101763</name>
</gene>
<accession>A0A1H5VKP3</accession>
<dbReference type="EMBL" id="FNVQ01000001">
    <property type="protein sequence ID" value="SEF87824.1"/>
    <property type="molecule type" value="Genomic_DNA"/>
</dbReference>
<evidence type="ECO:0000256" key="1">
    <source>
        <dbReference type="SAM" id="Coils"/>
    </source>
</evidence>
<protein>
    <recommendedName>
        <fullName evidence="2">Pyridoxamine 5'-phosphate oxidase N-terminal domain-containing protein</fullName>
    </recommendedName>
</protein>
<dbReference type="PANTHER" id="PTHR42815:SF2">
    <property type="entry name" value="FAD-BINDING, PUTATIVE (AFU_ORTHOLOGUE AFUA_6G07600)-RELATED"/>
    <property type="match status" value="1"/>
</dbReference>
<sequence>MTYASDIAFTESVKAIQSRKGSRQLYAQIEQKGGWQTEITPELADYVSAQRSFLLGTANAFGQPYIQHRGGPPGFVKVLDRKTLAFADYKGNRQFITQGNLIENPKAFIFFIDYLNQTRVKVWGTAKVIEADPELLAVLVGGDDDYRAMPEQVLVFTVEAWDRNCPKHIPQRIDREDVDALLQQRDQRIEDLEEQLRTLRKNLF</sequence>
<reference evidence="3 4" key="1">
    <citation type="submission" date="2016-10" db="EMBL/GenBank/DDBJ databases">
        <authorList>
            <person name="de Groot N.N."/>
        </authorList>
    </citation>
    <scope>NUCLEOTIDE SEQUENCE [LARGE SCALE GENOMIC DNA]</scope>
    <source>
        <strain evidence="3 4">DSM 22012</strain>
    </source>
</reference>